<evidence type="ECO:0000313" key="1">
    <source>
        <dbReference type="EMBL" id="KYP53815.1"/>
    </source>
</evidence>
<reference evidence="1" key="1">
    <citation type="journal article" date="2012" name="Nat. Biotechnol.">
        <title>Draft genome sequence of pigeonpea (Cajanus cajan), an orphan legume crop of resource-poor farmers.</title>
        <authorList>
            <person name="Varshney R.K."/>
            <person name="Chen W."/>
            <person name="Li Y."/>
            <person name="Bharti A.K."/>
            <person name="Saxena R.K."/>
            <person name="Schlueter J.A."/>
            <person name="Donoghue M.T."/>
            <person name="Azam S."/>
            <person name="Fan G."/>
            <person name="Whaley A.M."/>
            <person name="Farmer A.D."/>
            <person name="Sheridan J."/>
            <person name="Iwata A."/>
            <person name="Tuteja R."/>
            <person name="Penmetsa R.V."/>
            <person name="Wu W."/>
            <person name="Upadhyaya H.D."/>
            <person name="Yang S.P."/>
            <person name="Shah T."/>
            <person name="Saxena K.B."/>
            <person name="Michael T."/>
            <person name="McCombie W.R."/>
            <person name="Yang B."/>
            <person name="Zhang G."/>
            <person name="Yang H."/>
            <person name="Wang J."/>
            <person name="Spillane C."/>
            <person name="Cook D.R."/>
            <person name="May G.D."/>
            <person name="Xu X."/>
            <person name="Jackson S.A."/>
        </authorList>
    </citation>
    <scope>NUCLEOTIDE SEQUENCE [LARGE SCALE GENOMIC DNA]</scope>
</reference>
<keyword evidence="2" id="KW-1185">Reference proteome</keyword>
<name>A0A151SGA3_CAJCA</name>
<organism evidence="1 2">
    <name type="scientific">Cajanus cajan</name>
    <name type="common">Pigeon pea</name>
    <name type="synonym">Cajanus indicus</name>
    <dbReference type="NCBI Taxonomy" id="3821"/>
    <lineage>
        <taxon>Eukaryota</taxon>
        <taxon>Viridiplantae</taxon>
        <taxon>Streptophyta</taxon>
        <taxon>Embryophyta</taxon>
        <taxon>Tracheophyta</taxon>
        <taxon>Spermatophyta</taxon>
        <taxon>Magnoliopsida</taxon>
        <taxon>eudicotyledons</taxon>
        <taxon>Gunneridae</taxon>
        <taxon>Pentapetalae</taxon>
        <taxon>rosids</taxon>
        <taxon>fabids</taxon>
        <taxon>Fabales</taxon>
        <taxon>Fabaceae</taxon>
        <taxon>Papilionoideae</taxon>
        <taxon>50 kb inversion clade</taxon>
        <taxon>NPAAA clade</taxon>
        <taxon>indigoferoid/millettioid clade</taxon>
        <taxon>Phaseoleae</taxon>
        <taxon>Cajanus</taxon>
    </lineage>
</organism>
<dbReference type="EMBL" id="KQ483411">
    <property type="protein sequence ID" value="KYP53815.1"/>
    <property type="molecule type" value="Genomic_DNA"/>
</dbReference>
<accession>A0A151SGA3</accession>
<sequence length="78" mass="9263">NTLLMGKLYWSLLQDENKLWVQVFKAKYPGQNLPNILDNKGSYFLNSLRNTFNELKEGYSLQLGNGHTYFWFGDWLNR</sequence>
<evidence type="ECO:0000313" key="2">
    <source>
        <dbReference type="Proteomes" id="UP000075243"/>
    </source>
</evidence>
<proteinExistence type="predicted"/>
<feature type="non-terminal residue" evidence="1">
    <location>
        <position position="1"/>
    </location>
</feature>
<gene>
    <name evidence="1" type="ORF">KK1_024389</name>
</gene>
<dbReference type="Gramene" id="C.cajan_23702.t">
    <property type="protein sequence ID" value="C.cajan_23702.t.cds1"/>
    <property type="gene ID" value="C.cajan_23702"/>
</dbReference>
<dbReference type="AlphaFoldDB" id="A0A151SGA3"/>
<dbReference type="Proteomes" id="UP000075243">
    <property type="component" value="Unassembled WGS sequence"/>
</dbReference>
<protein>
    <submittedName>
        <fullName evidence="1">Uncharacterized protein</fullName>
    </submittedName>
</protein>